<dbReference type="EMBL" id="JAUSRA010000001">
    <property type="protein sequence ID" value="MDP9793137.1"/>
    <property type="molecule type" value="Genomic_DNA"/>
</dbReference>
<evidence type="ECO:0000259" key="1">
    <source>
        <dbReference type="PROSITE" id="PS50234"/>
    </source>
</evidence>
<evidence type="ECO:0000313" key="2">
    <source>
        <dbReference type="EMBL" id="MDP9793137.1"/>
    </source>
</evidence>
<accession>A0ABT9MNZ8</accession>
<dbReference type="PROSITE" id="PS50234">
    <property type="entry name" value="VWFA"/>
    <property type="match status" value="1"/>
</dbReference>
<name>A0ABT9MNZ8_9ACTN</name>
<evidence type="ECO:0000313" key="3">
    <source>
        <dbReference type="Proteomes" id="UP001240984"/>
    </source>
</evidence>
<dbReference type="SUPFAM" id="SSF53300">
    <property type="entry name" value="vWA-like"/>
    <property type="match status" value="1"/>
</dbReference>
<feature type="domain" description="VWFA" evidence="1">
    <location>
        <begin position="28"/>
        <end position="232"/>
    </location>
</feature>
<proteinExistence type="predicted"/>
<dbReference type="Gene3D" id="3.40.50.410">
    <property type="entry name" value="von Willebrand factor, type A domain"/>
    <property type="match status" value="1"/>
</dbReference>
<comment type="caution">
    <text evidence="2">The sequence shown here is derived from an EMBL/GenBank/DDBJ whole genome shotgun (WGS) entry which is preliminary data.</text>
</comment>
<reference evidence="2 3" key="1">
    <citation type="submission" date="2023-07" db="EMBL/GenBank/DDBJ databases">
        <title>Sequencing the genomes of 1000 actinobacteria strains.</title>
        <authorList>
            <person name="Klenk H.-P."/>
        </authorList>
    </citation>
    <scope>NUCLEOTIDE SEQUENCE [LARGE SCALE GENOMIC DNA]</scope>
    <source>
        <strain evidence="2 3">DSM 44710</strain>
    </source>
</reference>
<sequence length="250" mass="27386">MNPLPMFDDDDAAADDVGFVVDTHRRRFVALLIDTSDSMRTTETDGVPAIDALNRRIAAWLPKVRAEGRGPLRDVEFVVLTFGAGGVVVVSGDGKRSADDEGAFVPSARLHIPELVAGGATPMVEAVDLALHLLEERRALVQRLGQQTGAPRLVLISDGAPTDPEGNPTGEWRQLARRLEQSRRSRRTQLFAFGVPGVDDEVMRALATDDGYFKLTELDLKKLLDLVLVATAEHTDFADVRKLFAEEFEL</sequence>
<dbReference type="InterPro" id="IPR036465">
    <property type="entry name" value="vWFA_dom_sf"/>
</dbReference>
<dbReference type="RefSeq" id="WP_306828104.1">
    <property type="nucleotide sequence ID" value="NZ_JAUSRA010000001.1"/>
</dbReference>
<organism evidence="2 3">
    <name type="scientific">Catenuloplanes nepalensis</name>
    <dbReference type="NCBI Taxonomy" id="587533"/>
    <lineage>
        <taxon>Bacteria</taxon>
        <taxon>Bacillati</taxon>
        <taxon>Actinomycetota</taxon>
        <taxon>Actinomycetes</taxon>
        <taxon>Micromonosporales</taxon>
        <taxon>Micromonosporaceae</taxon>
        <taxon>Catenuloplanes</taxon>
    </lineage>
</organism>
<dbReference type="SMART" id="SM00327">
    <property type="entry name" value="VWA"/>
    <property type="match status" value="1"/>
</dbReference>
<dbReference type="Proteomes" id="UP001240984">
    <property type="component" value="Unassembled WGS sequence"/>
</dbReference>
<dbReference type="InterPro" id="IPR002035">
    <property type="entry name" value="VWF_A"/>
</dbReference>
<gene>
    <name evidence="2" type="ORF">J2S43_001649</name>
</gene>
<protein>
    <submittedName>
        <fullName evidence="2">Uncharacterized protein YegL</fullName>
    </submittedName>
</protein>
<keyword evidence="3" id="KW-1185">Reference proteome</keyword>